<name>A0A6J4H0J1_9PSEU</name>
<dbReference type="AlphaFoldDB" id="A0A6J4H0J1"/>
<proteinExistence type="predicted"/>
<sequence>MAPGPGLSRTQVPRPDPALPARRAGRRRTPRAASLSGVRDVNHGPGVLPRALGAQRQQRAPTGSSFVARGAGHGAN</sequence>
<gene>
    <name evidence="2" type="ORF">AVDCRST_MAG54-127</name>
</gene>
<feature type="compositionally biased region" description="Polar residues" evidence="1">
    <location>
        <begin position="55"/>
        <end position="65"/>
    </location>
</feature>
<evidence type="ECO:0000256" key="1">
    <source>
        <dbReference type="SAM" id="MobiDB-lite"/>
    </source>
</evidence>
<reference evidence="2" key="1">
    <citation type="submission" date="2020-02" db="EMBL/GenBank/DDBJ databases">
        <authorList>
            <person name="Meier V. D."/>
        </authorList>
    </citation>
    <scope>NUCLEOTIDE SEQUENCE</scope>
    <source>
        <strain evidence="2">AVDCRST_MAG54</strain>
    </source>
</reference>
<dbReference type="EMBL" id="CADCTH010000020">
    <property type="protein sequence ID" value="CAA9211653.1"/>
    <property type="molecule type" value="Genomic_DNA"/>
</dbReference>
<evidence type="ECO:0000313" key="2">
    <source>
        <dbReference type="EMBL" id="CAA9211653.1"/>
    </source>
</evidence>
<feature type="region of interest" description="Disordered" evidence="1">
    <location>
        <begin position="1"/>
        <end position="76"/>
    </location>
</feature>
<protein>
    <submittedName>
        <fullName evidence="2">Uncharacterized protein</fullName>
    </submittedName>
</protein>
<accession>A0A6J4H0J1</accession>
<organism evidence="2">
    <name type="scientific">uncultured Actinomycetospora sp</name>
    <dbReference type="NCBI Taxonomy" id="1135996"/>
    <lineage>
        <taxon>Bacteria</taxon>
        <taxon>Bacillati</taxon>
        <taxon>Actinomycetota</taxon>
        <taxon>Actinomycetes</taxon>
        <taxon>Pseudonocardiales</taxon>
        <taxon>Pseudonocardiaceae</taxon>
        <taxon>Actinomycetospora</taxon>
        <taxon>environmental samples</taxon>
    </lineage>
</organism>